<dbReference type="PANTHER" id="PTHR10340">
    <property type="entry name" value="SPHINGOMYELIN PHOSPHODIESTERASE"/>
    <property type="match status" value="1"/>
</dbReference>
<evidence type="ECO:0000256" key="3">
    <source>
        <dbReference type="ARBA" id="ARBA00022525"/>
    </source>
</evidence>
<dbReference type="InterPro" id="IPR029052">
    <property type="entry name" value="Metallo-depent_PP-like"/>
</dbReference>
<feature type="disulfide bond" evidence="14">
    <location>
        <begin position="56"/>
        <end position="131"/>
    </location>
</feature>
<protein>
    <recommendedName>
        <fullName evidence="12">Sphingomyelin phosphodiesterase</fullName>
        <ecNumber evidence="12">3.1.4.12</ecNumber>
    </recommendedName>
</protein>
<evidence type="ECO:0000256" key="7">
    <source>
        <dbReference type="ARBA" id="ARBA00022833"/>
    </source>
</evidence>
<dbReference type="CDD" id="cd00842">
    <property type="entry name" value="MPP_ASMase"/>
    <property type="match status" value="1"/>
</dbReference>
<dbReference type="SMART" id="SM00741">
    <property type="entry name" value="SapB"/>
    <property type="match status" value="1"/>
</dbReference>
<dbReference type="Pfam" id="PF19272">
    <property type="entry name" value="ASMase_C"/>
    <property type="match status" value="1"/>
</dbReference>
<evidence type="ECO:0000256" key="1">
    <source>
        <dbReference type="ARBA" id="ARBA00004613"/>
    </source>
</evidence>
<comment type="similarity">
    <text evidence="2 12">Belongs to the acid sphingomyelinase family.</text>
</comment>
<comment type="cofactor">
    <cofactor evidence="13">
        <name>Zn(2+)</name>
        <dbReference type="ChEBI" id="CHEBI:29105"/>
    </cofactor>
    <text evidence="13">Binds 2 Zn(2+) ions per subunit.</text>
</comment>
<feature type="disulfide bond" evidence="14">
    <location>
        <begin position="59"/>
        <end position="124"/>
    </location>
</feature>
<comment type="subcellular location">
    <subcellularLocation>
        <location evidence="1">Secreted</location>
    </subcellularLocation>
</comment>
<evidence type="ECO:0000256" key="15">
    <source>
        <dbReference type="SAM" id="SignalP"/>
    </source>
</evidence>
<comment type="function">
    <text evidence="12">Converts sphingomyelin to ceramide.</text>
</comment>
<dbReference type="InterPro" id="IPR008139">
    <property type="entry name" value="SaposinB_dom"/>
</dbReference>
<dbReference type="AlphaFoldDB" id="A0AAF3EP09"/>
<evidence type="ECO:0000313" key="18">
    <source>
        <dbReference type="WBParaSite" id="MBELARI_LOCUS15658"/>
    </source>
</evidence>
<dbReference type="SUPFAM" id="SSF56300">
    <property type="entry name" value="Metallo-dependent phosphatases"/>
    <property type="match status" value="1"/>
</dbReference>
<feature type="binding site" evidence="13">
    <location>
        <position position="300"/>
    </location>
    <ligand>
        <name>Zn(2+)</name>
        <dbReference type="ChEBI" id="CHEBI:29105"/>
        <label>2</label>
    </ligand>
</feature>
<dbReference type="GO" id="GO:0005615">
    <property type="term" value="C:extracellular space"/>
    <property type="evidence" value="ECO:0007669"/>
    <property type="project" value="TreeGrafter"/>
</dbReference>
<proteinExistence type="inferred from homology"/>
<keyword evidence="4 13" id="KW-0479">Metal-binding</keyword>
<evidence type="ECO:0000256" key="12">
    <source>
        <dbReference type="PIRNR" id="PIRNR000948"/>
    </source>
</evidence>
<feature type="binding site" evidence="13">
    <location>
        <position position="175"/>
    </location>
    <ligand>
        <name>Zn(2+)</name>
        <dbReference type="ChEBI" id="CHEBI:29105"/>
        <label>1</label>
    </ligand>
</feature>
<dbReference type="GO" id="GO:0005764">
    <property type="term" value="C:lysosome"/>
    <property type="evidence" value="ECO:0007669"/>
    <property type="project" value="TreeGrafter"/>
</dbReference>
<evidence type="ECO:0000256" key="2">
    <source>
        <dbReference type="ARBA" id="ARBA00008234"/>
    </source>
</evidence>
<evidence type="ECO:0000313" key="17">
    <source>
        <dbReference type="Proteomes" id="UP000887575"/>
    </source>
</evidence>
<keyword evidence="3" id="KW-0964">Secreted</keyword>
<feature type="disulfide bond" evidence="14">
    <location>
        <begin position="87"/>
        <end position="98"/>
    </location>
</feature>
<feature type="chain" id="PRO_5042215800" description="Sphingomyelin phosphodiesterase" evidence="15">
    <location>
        <begin position="17"/>
        <end position="602"/>
    </location>
</feature>
<keyword evidence="7 13" id="KW-0862">Zinc</keyword>
<dbReference type="Gene3D" id="3.60.21.10">
    <property type="match status" value="1"/>
</dbReference>
<accession>A0AAF3EP09</accession>
<dbReference type="GO" id="GO:0046872">
    <property type="term" value="F:metal ion binding"/>
    <property type="evidence" value="ECO:0007669"/>
    <property type="project" value="UniProtKB-KW"/>
</dbReference>
<evidence type="ECO:0000256" key="5">
    <source>
        <dbReference type="ARBA" id="ARBA00022729"/>
    </source>
</evidence>
<evidence type="ECO:0000256" key="13">
    <source>
        <dbReference type="PIRSR" id="PIRSR000948-1"/>
    </source>
</evidence>
<keyword evidence="6 12" id="KW-0378">Hydrolase</keyword>
<feature type="disulfide bond" evidence="14">
    <location>
        <begin position="583"/>
        <end position="597"/>
    </location>
</feature>
<evidence type="ECO:0000256" key="6">
    <source>
        <dbReference type="ARBA" id="ARBA00022801"/>
    </source>
</evidence>
<dbReference type="Pfam" id="PF05184">
    <property type="entry name" value="SapB_1"/>
    <property type="match status" value="1"/>
</dbReference>
<feature type="signal peptide" evidence="15">
    <location>
        <begin position="1"/>
        <end position="16"/>
    </location>
</feature>
<feature type="binding site" evidence="13">
    <location>
        <position position="445"/>
    </location>
    <ligand>
        <name>Zn(2+)</name>
        <dbReference type="ChEBI" id="CHEBI:29105"/>
        <label>1</label>
    </ligand>
</feature>
<evidence type="ECO:0000256" key="14">
    <source>
        <dbReference type="PIRSR" id="PIRSR000948-2"/>
    </source>
</evidence>
<dbReference type="GO" id="GO:0006685">
    <property type="term" value="P:sphingomyelin catabolic process"/>
    <property type="evidence" value="ECO:0007669"/>
    <property type="project" value="UniProtKB-UniRule"/>
</dbReference>
<dbReference type="GO" id="GO:0046513">
    <property type="term" value="P:ceramide biosynthetic process"/>
    <property type="evidence" value="ECO:0007669"/>
    <property type="project" value="TreeGrafter"/>
</dbReference>
<dbReference type="EC" id="3.1.4.12" evidence="12"/>
<dbReference type="InterPro" id="IPR045473">
    <property type="entry name" value="ASM_C"/>
</dbReference>
<keyword evidence="9" id="KW-0325">Glycoprotein</keyword>
<dbReference type="GO" id="GO:0016798">
    <property type="term" value="F:hydrolase activity, acting on glycosyl bonds"/>
    <property type="evidence" value="ECO:0007669"/>
    <property type="project" value="UniProtKB-KW"/>
</dbReference>
<organism evidence="17 18">
    <name type="scientific">Mesorhabditis belari</name>
    <dbReference type="NCBI Taxonomy" id="2138241"/>
    <lineage>
        <taxon>Eukaryota</taxon>
        <taxon>Metazoa</taxon>
        <taxon>Ecdysozoa</taxon>
        <taxon>Nematoda</taxon>
        <taxon>Chromadorea</taxon>
        <taxon>Rhabditida</taxon>
        <taxon>Rhabditina</taxon>
        <taxon>Rhabditomorpha</taxon>
        <taxon>Rhabditoidea</taxon>
        <taxon>Rhabditidae</taxon>
        <taxon>Mesorhabditinae</taxon>
        <taxon>Mesorhabditis</taxon>
    </lineage>
</organism>
<keyword evidence="5 15" id="KW-0732">Signal</keyword>
<feature type="disulfide bond" evidence="14">
    <location>
        <begin position="188"/>
        <end position="203"/>
    </location>
</feature>
<dbReference type="Pfam" id="PF00149">
    <property type="entry name" value="Metallophos"/>
    <property type="match status" value="1"/>
</dbReference>
<dbReference type="Proteomes" id="UP000887575">
    <property type="component" value="Unassembled WGS sequence"/>
</dbReference>
<evidence type="ECO:0000256" key="11">
    <source>
        <dbReference type="ARBA" id="ARBA00047268"/>
    </source>
</evidence>
<dbReference type="PANTHER" id="PTHR10340:SF54">
    <property type="entry name" value="SPHINGOMYELIN PHOSPHODIESTERASE 2"/>
    <property type="match status" value="1"/>
</dbReference>
<evidence type="ECO:0000259" key="16">
    <source>
        <dbReference type="PROSITE" id="PS50015"/>
    </source>
</evidence>
<evidence type="ECO:0000256" key="9">
    <source>
        <dbReference type="ARBA" id="ARBA00023180"/>
    </source>
</evidence>
<feature type="domain" description="Saposin B-type" evidence="16">
    <location>
        <begin position="52"/>
        <end position="135"/>
    </location>
</feature>
<feature type="binding site" evidence="13">
    <location>
        <position position="260"/>
    </location>
    <ligand>
        <name>Zn(2+)</name>
        <dbReference type="ChEBI" id="CHEBI:29105"/>
        <label>2</label>
    </ligand>
</feature>
<comment type="catalytic activity">
    <reaction evidence="11">
        <text>a sphingomyelin + H2O = phosphocholine + an N-acylsphing-4-enine + H(+)</text>
        <dbReference type="Rhea" id="RHEA:19253"/>
        <dbReference type="ChEBI" id="CHEBI:15377"/>
        <dbReference type="ChEBI" id="CHEBI:15378"/>
        <dbReference type="ChEBI" id="CHEBI:17636"/>
        <dbReference type="ChEBI" id="CHEBI:52639"/>
        <dbReference type="ChEBI" id="CHEBI:295975"/>
        <dbReference type="EC" id="3.1.4.12"/>
    </reaction>
    <physiologicalReaction direction="left-to-right" evidence="11">
        <dbReference type="Rhea" id="RHEA:19254"/>
    </physiologicalReaction>
</comment>
<sequence>MKSLLFVFFFSSLAIAGLIVHDSRIPKDAKFSRHYLGKTLWSFVKSPDPEVRSASCGLCTLVVDAIQSMIKNNNTDEEIFQVIENICINLNIEQPYVCKGMVEIFGPEIVFVLQRAVFTPEEVCGAFIDDCGHSDNPLQELWNMTIPGNKPAVKPWPRPQNGKPTMRVLHLSDIHIDRWYEVGSEADCTDGKGLDAFGTYALCCRNYPPAAGDREKKAIKTPAGPWGSPMKCDIPFQTYVSAMKHINQTEKLDYIIVTGDFEAHDIWDYTQDRTKANIENITAVLREFFPHTPIYQAIGNHEGVPSDAMPAHTMDGYDTHSPQWLYDALADAWAPDITPQAVNDVRYRASYATYIKQNLKLISINSVYCSTFNFFNYLNQVDPDGTLQWLVEQLLDSEAKGEKVHIISHVPSGVTYCLKGWSTNYYEIVNRFENTITAQFYGHTHYDHFEVFYENADPTKRATHFNFIAPSLTTYDFLNPSYRIYTIDGAYSGSTYTVLESDTYWGDVNQANQANQEPNWQLLYNAKKEYQMLDLSPESWSALAKRFDTDFELFKKFHTNYYRNANYKKMCPFEDECRGGFTCAMRSARSFDEKHFCPSSKK</sequence>
<dbReference type="WBParaSite" id="MBELARI_LOCUS15658">
    <property type="protein sequence ID" value="MBELARI_LOCUS15658"/>
    <property type="gene ID" value="MBELARI_LOCUS15658"/>
</dbReference>
<name>A0AAF3EP09_9BILA</name>
<dbReference type="InterPro" id="IPR011160">
    <property type="entry name" value="Sphingomy_PDE"/>
</dbReference>
<feature type="binding site" evidence="13">
    <location>
        <position position="409"/>
    </location>
    <ligand>
        <name>Zn(2+)</name>
        <dbReference type="ChEBI" id="CHEBI:29105"/>
        <label>2</label>
    </ligand>
</feature>
<dbReference type="SUPFAM" id="SSF47862">
    <property type="entry name" value="Saposin"/>
    <property type="match status" value="1"/>
</dbReference>
<feature type="disulfide bond" evidence="14">
    <location>
        <begin position="369"/>
        <end position="417"/>
    </location>
</feature>
<reference evidence="18" key="1">
    <citation type="submission" date="2024-02" db="UniProtKB">
        <authorList>
            <consortium name="WormBaseParasite"/>
        </authorList>
    </citation>
    <scope>IDENTIFICATION</scope>
</reference>
<feature type="disulfide bond" evidence="14">
    <location>
        <begin position="204"/>
        <end position="232"/>
    </location>
</feature>
<feature type="binding site" evidence="13">
    <location>
        <position position="260"/>
    </location>
    <ligand>
        <name>Zn(2+)</name>
        <dbReference type="ChEBI" id="CHEBI:29105"/>
        <label>1</label>
    </ligand>
</feature>
<dbReference type="InterPro" id="IPR041805">
    <property type="entry name" value="ASMase/PPN1_MPP"/>
</dbReference>
<dbReference type="GO" id="GO:0061750">
    <property type="term" value="F:acid sphingomyelin phosphodiesterase activity"/>
    <property type="evidence" value="ECO:0007669"/>
    <property type="project" value="TreeGrafter"/>
</dbReference>
<dbReference type="InterPro" id="IPR004843">
    <property type="entry name" value="Calcineurin-like_PHP"/>
</dbReference>
<keyword evidence="17" id="KW-1185">Reference proteome</keyword>
<dbReference type="PROSITE" id="PS50015">
    <property type="entry name" value="SAP_B"/>
    <property type="match status" value="1"/>
</dbReference>
<evidence type="ECO:0000256" key="10">
    <source>
        <dbReference type="ARBA" id="ARBA00023295"/>
    </source>
</evidence>
<evidence type="ECO:0000256" key="8">
    <source>
        <dbReference type="ARBA" id="ARBA00023157"/>
    </source>
</evidence>
<dbReference type="InterPro" id="IPR011001">
    <property type="entry name" value="Saposin-like"/>
</dbReference>
<dbReference type="InterPro" id="IPR007856">
    <property type="entry name" value="SapB_1"/>
</dbReference>
<dbReference type="PIRSF" id="PIRSF000948">
    <property type="entry name" value="Sphingomy_PDE"/>
    <property type="match status" value="1"/>
</dbReference>
<keyword evidence="10 12" id="KW-0326">Glycosidase</keyword>
<feature type="binding site" evidence="13">
    <location>
        <position position="443"/>
    </location>
    <ligand>
        <name>Zn(2+)</name>
        <dbReference type="ChEBI" id="CHEBI:29105"/>
        <label>2</label>
    </ligand>
</feature>
<dbReference type="Gene3D" id="1.10.225.10">
    <property type="entry name" value="Saposin-like"/>
    <property type="match status" value="1"/>
</dbReference>
<dbReference type="GO" id="GO:0016020">
    <property type="term" value="C:membrane"/>
    <property type="evidence" value="ECO:0007669"/>
    <property type="project" value="GOC"/>
</dbReference>
<evidence type="ECO:0000256" key="4">
    <source>
        <dbReference type="ARBA" id="ARBA00022723"/>
    </source>
</evidence>
<keyword evidence="8 14" id="KW-1015">Disulfide bond</keyword>
<feature type="binding site" evidence="13">
    <location>
        <position position="173"/>
    </location>
    <ligand>
        <name>Zn(2+)</name>
        <dbReference type="ChEBI" id="CHEBI:29105"/>
        <label>1</label>
    </ligand>
</feature>